<evidence type="ECO:0000256" key="6">
    <source>
        <dbReference type="ARBA" id="ARBA00022723"/>
    </source>
</evidence>
<feature type="region of interest" description="Disordered" evidence="12">
    <location>
        <begin position="473"/>
        <end position="494"/>
    </location>
</feature>
<keyword evidence="4 11" id="KW-0964">Secreted</keyword>
<keyword evidence="7 11" id="KW-0378">Hydrolase</keyword>
<keyword evidence="5 11" id="KW-0645">Protease</keyword>
<dbReference type="PANTHER" id="PTHR33478:SF1">
    <property type="entry name" value="EXTRACELLULAR METALLOPROTEINASE MEP"/>
    <property type="match status" value="1"/>
</dbReference>
<evidence type="ECO:0000256" key="3">
    <source>
        <dbReference type="ARBA" id="ARBA00006006"/>
    </source>
</evidence>
<keyword evidence="14" id="KW-1185">Reference proteome</keyword>
<dbReference type="EMBL" id="JAFCIX010000435">
    <property type="protein sequence ID" value="KAH6590235.1"/>
    <property type="molecule type" value="Genomic_DNA"/>
</dbReference>
<dbReference type="Gene3D" id="3.10.170.10">
    <property type="match status" value="1"/>
</dbReference>
<evidence type="ECO:0000256" key="10">
    <source>
        <dbReference type="ARBA" id="ARBA00023145"/>
    </source>
</evidence>
<evidence type="ECO:0000256" key="1">
    <source>
        <dbReference type="ARBA" id="ARBA00001947"/>
    </source>
</evidence>
<organism evidence="13 14">
    <name type="scientific">Batrachochytrium salamandrivorans</name>
    <dbReference type="NCBI Taxonomy" id="1357716"/>
    <lineage>
        <taxon>Eukaryota</taxon>
        <taxon>Fungi</taxon>
        <taxon>Fungi incertae sedis</taxon>
        <taxon>Chytridiomycota</taxon>
        <taxon>Chytridiomycota incertae sedis</taxon>
        <taxon>Chytridiomycetes</taxon>
        <taxon>Rhizophydiales</taxon>
        <taxon>Rhizophydiales incertae sedis</taxon>
        <taxon>Batrachochytrium</taxon>
    </lineage>
</organism>
<dbReference type="InterPro" id="IPR027268">
    <property type="entry name" value="Peptidase_M4/M1_CTD_sf"/>
</dbReference>
<gene>
    <name evidence="13" type="ORF">BASA50_009496</name>
</gene>
<evidence type="ECO:0000256" key="5">
    <source>
        <dbReference type="ARBA" id="ARBA00022670"/>
    </source>
</evidence>
<dbReference type="InterPro" id="IPR050371">
    <property type="entry name" value="Fungal_virulence_M36"/>
</dbReference>
<dbReference type="SUPFAM" id="SSF55486">
    <property type="entry name" value="Metalloproteases ('zincins'), catalytic domain"/>
    <property type="match status" value="1"/>
</dbReference>
<dbReference type="PANTHER" id="PTHR33478">
    <property type="entry name" value="EXTRACELLULAR METALLOPROTEINASE MEP"/>
    <property type="match status" value="1"/>
</dbReference>
<feature type="signal peptide" evidence="11">
    <location>
        <begin position="1"/>
        <end position="17"/>
    </location>
</feature>
<proteinExistence type="inferred from homology"/>
<evidence type="ECO:0000256" key="12">
    <source>
        <dbReference type="SAM" id="MobiDB-lite"/>
    </source>
</evidence>
<feature type="region of interest" description="Disordered" evidence="12">
    <location>
        <begin position="237"/>
        <end position="332"/>
    </location>
</feature>
<evidence type="ECO:0000256" key="2">
    <source>
        <dbReference type="ARBA" id="ARBA00004613"/>
    </source>
</evidence>
<dbReference type="EC" id="3.4.24.-" evidence="11"/>
<feature type="chain" id="PRO_5045013093" description="Extracellular metalloproteinase" evidence="11">
    <location>
        <begin position="18"/>
        <end position="720"/>
    </location>
</feature>
<comment type="similarity">
    <text evidence="3 11">Belongs to the peptidase M36 family.</text>
</comment>
<name>A0ABQ8F149_9FUNG</name>
<keyword evidence="8 11" id="KW-0862">Zinc</keyword>
<feature type="compositionally biased region" description="Low complexity" evidence="12">
    <location>
        <begin position="286"/>
        <end position="325"/>
    </location>
</feature>
<feature type="compositionally biased region" description="Basic residues" evidence="12">
    <location>
        <begin position="258"/>
        <end position="279"/>
    </location>
</feature>
<keyword evidence="6 11" id="KW-0479">Metal-binding</keyword>
<dbReference type="Proteomes" id="UP001648503">
    <property type="component" value="Unassembled WGS sequence"/>
</dbReference>
<dbReference type="CDD" id="cd09596">
    <property type="entry name" value="M36"/>
    <property type="match status" value="1"/>
</dbReference>
<evidence type="ECO:0000256" key="4">
    <source>
        <dbReference type="ARBA" id="ARBA00022525"/>
    </source>
</evidence>
<accession>A0ABQ8F149</accession>
<feature type="compositionally biased region" description="Polar residues" evidence="12">
    <location>
        <begin position="474"/>
        <end position="484"/>
    </location>
</feature>
<comment type="cofactor">
    <cofactor evidence="1 11">
        <name>Zn(2+)</name>
        <dbReference type="ChEBI" id="CHEBI:29105"/>
    </cofactor>
</comment>
<evidence type="ECO:0000256" key="7">
    <source>
        <dbReference type="ARBA" id="ARBA00022801"/>
    </source>
</evidence>
<dbReference type="InterPro" id="IPR001842">
    <property type="entry name" value="Peptidase_M36"/>
</dbReference>
<evidence type="ECO:0000256" key="9">
    <source>
        <dbReference type="ARBA" id="ARBA00023049"/>
    </source>
</evidence>
<evidence type="ECO:0000313" key="13">
    <source>
        <dbReference type="EMBL" id="KAH6590235.1"/>
    </source>
</evidence>
<evidence type="ECO:0000313" key="14">
    <source>
        <dbReference type="Proteomes" id="UP001648503"/>
    </source>
</evidence>
<comment type="subcellular location">
    <subcellularLocation>
        <location evidence="2 11">Secreted</location>
    </subcellularLocation>
</comment>
<evidence type="ECO:0000256" key="8">
    <source>
        <dbReference type="ARBA" id="ARBA00022833"/>
    </source>
</evidence>
<comment type="caution">
    <text evidence="13">The sequence shown here is derived from an EMBL/GenBank/DDBJ whole genome shotgun (WGS) entry which is preliminary data.</text>
</comment>
<dbReference type="Gene3D" id="1.10.390.10">
    <property type="entry name" value="Neutral Protease Domain 2"/>
    <property type="match status" value="1"/>
</dbReference>
<dbReference type="Pfam" id="PF02128">
    <property type="entry name" value="Peptidase_M36"/>
    <property type="match status" value="1"/>
</dbReference>
<evidence type="ECO:0000256" key="11">
    <source>
        <dbReference type="RuleBase" id="RU364017"/>
    </source>
</evidence>
<keyword evidence="11" id="KW-0732">Signal</keyword>
<sequence>MFFITTIVLGLAVAAIGAPASINSVNQPSIPGYYSPPVVAEFSAPTTSFIGELDLPGLKSLALGHLNDTLALGDGVSILLSSSFQNSANGLYHCYVSQAVNGIKIANSAASVAMDRHGNVISQTRAWVKVGPKDRAALASSLTAQLSPSQAFVSLTASLAETVDPATLSITRDTSDPNTFTITGAQWLSTEPITVQNKLYQTATGLRPVWEINLQLPISWINAYVDKETGKVIGSTDWSSSAMRTSDGRIIPQGLPGQKKRRPSNRRNRKKGNRSRQPAKTKNTARLPEPTTNTNTTRLPDPTTTSTSISATTTTSTSTTGQKTTAAGNFPPSSYRVIALGAKDPGVGGASLVSNPADRTTSPLGWHNANDGRGALSITKGNNVLARINSGASRNIPTAGLTTSSAFNFDFRFDDKNQQPVQYRDASTTNAFFLCNLYHDILFVYGFNEQAGNFQNSNLSGRGRDKDAILANIQDDSGTNNANFATPPDGRSGTMRMFQFTRSSPRRDASLDNGVILHELTHGLSNRLTGGPANSNCLQTAQSGGMGEGWSDVVAVVLEMLSSDTSTTPKVVGGYSTTNRRSGFRQFPYTTNLQVNPHTYTKLRTRSEVHAVGEVWASMLLEVYWNLVTKLGFTSNLKDNVKSGKGNSLFLQLVVDGMKLQPCNPTFVQARDAIIKADQTNNNGANFCEITRGFAKRGLGSQVRDNGQFINDFTLDRRCS</sequence>
<keyword evidence="9 11" id="KW-0482">Metalloprotease</keyword>
<protein>
    <recommendedName>
        <fullName evidence="11">Extracellular metalloproteinase</fullName>
        <ecNumber evidence="11">3.4.24.-</ecNumber>
    </recommendedName>
    <alternativeName>
        <fullName evidence="11">Fungalysin</fullName>
    </alternativeName>
</protein>
<reference evidence="13 14" key="1">
    <citation type="submission" date="2021-02" db="EMBL/GenBank/DDBJ databases">
        <title>Variation within the Batrachochytrium salamandrivorans European outbreak.</title>
        <authorList>
            <person name="Kelly M."/>
            <person name="Pasmans F."/>
            <person name="Shea T.P."/>
            <person name="Munoz J.F."/>
            <person name="Carranza S."/>
            <person name="Cuomo C.A."/>
            <person name="Martel A."/>
        </authorList>
    </citation>
    <scope>NUCLEOTIDE SEQUENCE [LARGE SCALE GENOMIC DNA]</scope>
    <source>
        <strain evidence="13 14">AMFP18/2</strain>
    </source>
</reference>
<keyword evidence="10 11" id="KW-0865">Zymogen</keyword>